<dbReference type="EMBL" id="JACHMN010000003">
    <property type="protein sequence ID" value="MBB5874162.1"/>
    <property type="molecule type" value="Genomic_DNA"/>
</dbReference>
<evidence type="ECO:0000259" key="6">
    <source>
        <dbReference type="Pfam" id="PF07291"/>
    </source>
</evidence>
<dbReference type="GO" id="GO:0016020">
    <property type="term" value="C:membrane"/>
    <property type="evidence" value="ECO:0007669"/>
    <property type="project" value="UniProtKB-SubCell"/>
</dbReference>
<dbReference type="Pfam" id="PF07291">
    <property type="entry name" value="MauE"/>
    <property type="match status" value="1"/>
</dbReference>
<name>A0A841C513_9ACTN</name>
<evidence type="ECO:0000313" key="8">
    <source>
        <dbReference type="Proteomes" id="UP000587527"/>
    </source>
</evidence>
<reference evidence="7 8" key="1">
    <citation type="submission" date="2020-08" db="EMBL/GenBank/DDBJ databases">
        <title>Sequencing the genomes of 1000 actinobacteria strains.</title>
        <authorList>
            <person name="Klenk H.-P."/>
        </authorList>
    </citation>
    <scope>NUCLEOTIDE SEQUENCE [LARGE SCALE GENOMIC DNA]</scope>
    <source>
        <strain evidence="7 8">DSM 45362</strain>
    </source>
</reference>
<feature type="transmembrane region" description="Helical" evidence="5">
    <location>
        <begin position="74"/>
        <end position="96"/>
    </location>
</feature>
<evidence type="ECO:0000256" key="1">
    <source>
        <dbReference type="ARBA" id="ARBA00004141"/>
    </source>
</evidence>
<comment type="caution">
    <text evidence="7">The sequence shown here is derived from an EMBL/GenBank/DDBJ whole genome shotgun (WGS) entry which is preliminary data.</text>
</comment>
<evidence type="ECO:0000256" key="5">
    <source>
        <dbReference type="SAM" id="Phobius"/>
    </source>
</evidence>
<feature type="transmembrane region" description="Helical" evidence="5">
    <location>
        <begin position="123"/>
        <end position="144"/>
    </location>
</feature>
<feature type="transmembrane region" description="Helical" evidence="5">
    <location>
        <begin position="150"/>
        <end position="171"/>
    </location>
</feature>
<keyword evidence="2 5" id="KW-0812">Transmembrane</keyword>
<feature type="transmembrane region" description="Helical" evidence="5">
    <location>
        <begin position="6"/>
        <end position="26"/>
    </location>
</feature>
<evidence type="ECO:0000256" key="4">
    <source>
        <dbReference type="ARBA" id="ARBA00023136"/>
    </source>
</evidence>
<dbReference type="AlphaFoldDB" id="A0A841C513"/>
<dbReference type="UniPathway" id="UPA00895"/>
<keyword evidence="4 5" id="KW-0472">Membrane</keyword>
<evidence type="ECO:0000256" key="3">
    <source>
        <dbReference type="ARBA" id="ARBA00022989"/>
    </source>
</evidence>
<dbReference type="RefSeq" id="WP_184846064.1">
    <property type="nucleotide sequence ID" value="NZ_JACHMN010000003.1"/>
</dbReference>
<evidence type="ECO:0000313" key="7">
    <source>
        <dbReference type="EMBL" id="MBB5874162.1"/>
    </source>
</evidence>
<evidence type="ECO:0000256" key="2">
    <source>
        <dbReference type="ARBA" id="ARBA00022692"/>
    </source>
</evidence>
<dbReference type="Proteomes" id="UP000587527">
    <property type="component" value="Unassembled WGS sequence"/>
</dbReference>
<keyword evidence="3 5" id="KW-1133">Transmembrane helix</keyword>
<proteinExistence type="predicted"/>
<organism evidence="7 8">
    <name type="scientific">Allocatelliglobosispora scoriae</name>
    <dbReference type="NCBI Taxonomy" id="643052"/>
    <lineage>
        <taxon>Bacteria</taxon>
        <taxon>Bacillati</taxon>
        <taxon>Actinomycetota</taxon>
        <taxon>Actinomycetes</taxon>
        <taxon>Micromonosporales</taxon>
        <taxon>Micromonosporaceae</taxon>
        <taxon>Allocatelliglobosispora</taxon>
    </lineage>
</organism>
<feature type="transmembrane region" description="Helical" evidence="5">
    <location>
        <begin position="47"/>
        <end position="68"/>
    </location>
</feature>
<sequence>MQYVAVACRVVLAVVFVVAAVGKLSGRAAYRDFVSSLRQMRVVPSRWAGPLAGIAVAVEVAVVVLLAVPRDVAAAAGFVLAAGLLAVFAGAIGLSLRRGNTQPCRCFGRSATPLGRHHVIRNVFLIAIAVLGAVAAGSGGAVLLGPALVAALAGLIVGGLVAALDDLLYLFRPTTVQPR</sequence>
<dbReference type="InterPro" id="IPR009908">
    <property type="entry name" value="Methylamine_util_MauE"/>
</dbReference>
<dbReference type="GO" id="GO:0030416">
    <property type="term" value="P:methylamine metabolic process"/>
    <property type="evidence" value="ECO:0007669"/>
    <property type="project" value="InterPro"/>
</dbReference>
<feature type="domain" description="Methylamine utilisation protein MauE" evidence="6">
    <location>
        <begin position="1"/>
        <end position="134"/>
    </location>
</feature>
<gene>
    <name evidence="7" type="ORF">F4553_007596</name>
</gene>
<comment type="subcellular location">
    <subcellularLocation>
        <location evidence="1">Membrane</location>
        <topology evidence="1">Multi-pass membrane protein</topology>
    </subcellularLocation>
</comment>
<protein>
    <submittedName>
        <fullName evidence="7">Formate/nitrite transporter FocA (FNT family)</fullName>
    </submittedName>
</protein>
<keyword evidence="8" id="KW-1185">Reference proteome</keyword>
<accession>A0A841C513</accession>